<accession>A0A512B5L3</accession>
<keyword evidence="4" id="KW-0732">Signal</keyword>
<evidence type="ECO:0000256" key="5">
    <source>
        <dbReference type="ARBA" id="ARBA00022801"/>
    </source>
</evidence>
<dbReference type="PROSITE" id="PS00149">
    <property type="entry name" value="SULFATASE_2"/>
    <property type="match status" value="1"/>
</dbReference>
<dbReference type="InterPro" id="IPR017850">
    <property type="entry name" value="Alkaline_phosphatase_core_sf"/>
</dbReference>
<dbReference type="PANTHER" id="PTHR42693:SF42">
    <property type="entry name" value="ARYLSULFATASE G"/>
    <property type="match status" value="1"/>
</dbReference>
<reference evidence="8 9" key="1">
    <citation type="submission" date="2019-07" db="EMBL/GenBank/DDBJ databases">
        <title>Whole genome shotgun sequence of Adhaeribacter aerolatus NBRC 106133.</title>
        <authorList>
            <person name="Hosoyama A."/>
            <person name="Uohara A."/>
            <person name="Ohji S."/>
            <person name="Ichikawa N."/>
        </authorList>
    </citation>
    <scope>NUCLEOTIDE SEQUENCE [LARGE SCALE GENOMIC DNA]</scope>
    <source>
        <strain evidence="8 9">NBRC 106133</strain>
    </source>
</reference>
<keyword evidence="9" id="KW-1185">Reference proteome</keyword>
<evidence type="ECO:0000313" key="8">
    <source>
        <dbReference type="EMBL" id="GEO07262.1"/>
    </source>
</evidence>
<evidence type="ECO:0000313" key="9">
    <source>
        <dbReference type="Proteomes" id="UP000321532"/>
    </source>
</evidence>
<organism evidence="8 9">
    <name type="scientific">Adhaeribacter aerolatus</name>
    <dbReference type="NCBI Taxonomy" id="670289"/>
    <lineage>
        <taxon>Bacteria</taxon>
        <taxon>Pseudomonadati</taxon>
        <taxon>Bacteroidota</taxon>
        <taxon>Cytophagia</taxon>
        <taxon>Cytophagales</taxon>
        <taxon>Hymenobacteraceae</taxon>
        <taxon>Adhaeribacter</taxon>
    </lineage>
</organism>
<dbReference type="Gene3D" id="3.30.1120.10">
    <property type="match status" value="1"/>
</dbReference>
<evidence type="ECO:0000256" key="6">
    <source>
        <dbReference type="ARBA" id="ARBA00022837"/>
    </source>
</evidence>
<comment type="cofactor">
    <cofactor evidence="1">
        <name>Ca(2+)</name>
        <dbReference type="ChEBI" id="CHEBI:29108"/>
    </cofactor>
</comment>
<feature type="domain" description="Sulfatase N-terminal" evidence="7">
    <location>
        <begin position="1"/>
        <end position="314"/>
    </location>
</feature>
<evidence type="ECO:0000256" key="1">
    <source>
        <dbReference type="ARBA" id="ARBA00001913"/>
    </source>
</evidence>
<protein>
    <submittedName>
        <fullName evidence="8">Sulfatase</fullName>
    </submittedName>
</protein>
<sequence>MGWTDVGCFGSDFYKTPNIDKLARQGMKFTNGYAACTVCSPSRASILTGKYPARLHLTDWIEGHYKPYAKLLPPAWTQYLPLAEVTVAEILKKQGYATASIGKWHLGDDVKYYPEHQGFDLNIAGTYQGQPPQYFSPYNIPRLKNGPAGEFLTERLTDEALKFIKDKKEVPFFLYMPFFAVHTPLQAREADIQAFKAKINPLANHQNPVYAAMVKSVDESVGRIMALLAEQKLSENTFVIFTSDNGGLVRGQNFQKNRITSNAPLRAGKGSNYEGGIRVPTIAVWPGKIRASSVSAVPVIGTDLFPTFAEVAGVHSKSTGLIDGQSLLPLLTGKGTFNRMALYWHYPHYHTEGATPHSAIRQGDWKLIHFYETGKKELYNLKNDIGEETELQENEPQLTAQLYTKLENWRKKVGAQDPILNPDYDHNREKQGGARAPRVVQDPFAINN</sequence>
<dbReference type="AlphaFoldDB" id="A0A512B5L3"/>
<keyword evidence="5" id="KW-0378">Hydrolase</keyword>
<dbReference type="CDD" id="cd16144">
    <property type="entry name" value="ARS_like"/>
    <property type="match status" value="1"/>
</dbReference>
<dbReference type="InterPro" id="IPR000917">
    <property type="entry name" value="Sulfatase_N"/>
</dbReference>
<dbReference type="Pfam" id="PF00884">
    <property type="entry name" value="Sulfatase"/>
    <property type="match status" value="1"/>
</dbReference>
<dbReference type="Gene3D" id="3.40.720.10">
    <property type="entry name" value="Alkaline Phosphatase, subunit A"/>
    <property type="match status" value="1"/>
</dbReference>
<name>A0A512B5L3_9BACT</name>
<evidence type="ECO:0000256" key="2">
    <source>
        <dbReference type="ARBA" id="ARBA00008779"/>
    </source>
</evidence>
<dbReference type="GO" id="GO:0004065">
    <property type="term" value="F:arylsulfatase activity"/>
    <property type="evidence" value="ECO:0007669"/>
    <property type="project" value="TreeGrafter"/>
</dbReference>
<comment type="similarity">
    <text evidence="2">Belongs to the sulfatase family.</text>
</comment>
<evidence type="ECO:0000259" key="7">
    <source>
        <dbReference type="Pfam" id="PF00884"/>
    </source>
</evidence>
<dbReference type="SUPFAM" id="SSF53649">
    <property type="entry name" value="Alkaline phosphatase-like"/>
    <property type="match status" value="1"/>
</dbReference>
<dbReference type="GO" id="GO:0046872">
    <property type="term" value="F:metal ion binding"/>
    <property type="evidence" value="ECO:0007669"/>
    <property type="project" value="UniProtKB-KW"/>
</dbReference>
<dbReference type="InterPro" id="IPR050738">
    <property type="entry name" value="Sulfatase"/>
</dbReference>
<gene>
    <name evidence="8" type="ORF">AAE02nite_49260</name>
</gene>
<keyword evidence="6" id="KW-0106">Calcium</keyword>
<keyword evidence="3" id="KW-0479">Metal-binding</keyword>
<evidence type="ECO:0000256" key="3">
    <source>
        <dbReference type="ARBA" id="ARBA00022723"/>
    </source>
</evidence>
<proteinExistence type="inferred from homology"/>
<dbReference type="Proteomes" id="UP000321532">
    <property type="component" value="Unassembled WGS sequence"/>
</dbReference>
<evidence type="ECO:0000256" key="4">
    <source>
        <dbReference type="ARBA" id="ARBA00022729"/>
    </source>
</evidence>
<dbReference type="EMBL" id="BJYS01000055">
    <property type="protein sequence ID" value="GEO07262.1"/>
    <property type="molecule type" value="Genomic_DNA"/>
</dbReference>
<dbReference type="PANTHER" id="PTHR42693">
    <property type="entry name" value="ARYLSULFATASE FAMILY MEMBER"/>
    <property type="match status" value="1"/>
</dbReference>
<comment type="caution">
    <text evidence="8">The sequence shown here is derived from an EMBL/GenBank/DDBJ whole genome shotgun (WGS) entry which is preliminary data.</text>
</comment>
<dbReference type="InterPro" id="IPR024607">
    <property type="entry name" value="Sulfatase_CS"/>
</dbReference>